<dbReference type="AlphaFoldDB" id="A0A9D2LWX4"/>
<dbReference type="Proteomes" id="UP000824214">
    <property type="component" value="Unassembled WGS sequence"/>
</dbReference>
<dbReference type="Pfam" id="PF19598">
    <property type="entry name" value="DUF6103"/>
    <property type="match status" value="1"/>
</dbReference>
<dbReference type="EMBL" id="DWXZ01000067">
    <property type="protein sequence ID" value="HJB37151.1"/>
    <property type="molecule type" value="Genomic_DNA"/>
</dbReference>
<evidence type="ECO:0000313" key="2">
    <source>
        <dbReference type="Proteomes" id="UP000824214"/>
    </source>
</evidence>
<reference evidence="1" key="1">
    <citation type="journal article" date="2021" name="PeerJ">
        <title>Extensive microbial diversity within the chicken gut microbiome revealed by metagenomics and culture.</title>
        <authorList>
            <person name="Gilroy R."/>
            <person name="Ravi A."/>
            <person name="Getino M."/>
            <person name="Pursley I."/>
            <person name="Horton D.L."/>
            <person name="Alikhan N.F."/>
            <person name="Baker D."/>
            <person name="Gharbi K."/>
            <person name="Hall N."/>
            <person name="Watson M."/>
            <person name="Adriaenssens E.M."/>
            <person name="Foster-Nyarko E."/>
            <person name="Jarju S."/>
            <person name="Secka A."/>
            <person name="Antonio M."/>
            <person name="Oren A."/>
            <person name="Chaudhuri R.R."/>
            <person name="La Ragione R."/>
            <person name="Hildebrand F."/>
            <person name="Pallen M.J."/>
        </authorList>
    </citation>
    <scope>NUCLEOTIDE SEQUENCE</scope>
    <source>
        <strain evidence="1">ChiBcolR8-3208</strain>
    </source>
</reference>
<sequence length="60" mass="6866">MDKNITMEFPAKKLEALSHFLKKKDTTIEAEMGYALARLYEKTVPPTVREFLEDSSEDGT</sequence>
<protein>
    <submittedName>
        <fullName evidence="1">Uncharacterized protein</fullName>
    </submittedName>
</protein>
<reference evidence="1" key="2">
    <citation type="submission" date="2021-04" db="EMBL/GenBank/DDBJ databases">
        <authorList>
            <person name="Gilroy R."/>
        </authorList>
    </citation>
    <scope>NUCLEOTIDE SEQUENCE</scope>
    <source>
        <strain evidence="1">ChiBcolR8-3208</strain>
    </source>
</reference>
<gene>
    <name evidence="1" type="ORF">H9942_03685</name>
</gene>
<name>A0A9D2LWX4_9FIRM</name>
<accession>A0A9D2LWX4</accession>
<comment type="caution">
    <text evidence="1">The sequence shown here is derived from an EMBL/GenBank/DDBJ whole genome shotgun (WGS) entry which is preliminary data.</text>
</comment>
<organism evidence="1 2">
    <name type="scientific">Candidatus Acutalibacter ornithocaccae</name>
    <dbReference type="NCBI Taxonomy" id="2838416"/>
    <lineage>
        <taxon>Bacteria</taxon>
        <taxon>Bacillati</taxon>
        <taxon>Bacillota</taxon>
        <taxon>Clostridia</taxon>
        <taxon>Eubacteriales</taxon>
        <taxon>Acutalibacteraceae</taxon>
        <taxon>Acutalibacter</taxon>
    </lineage>
</organism>
<proteinExistence type="predicted"/>
<dbReference type="InterPro" id="IPR046085">
    <property type="entry name" value="DUF6103"/>
</dbReference>
<evidence type="ECO:0000313" key="1">
    <source>
        <dbReference type="EMBL" id="HJB37151.1"/>
    </source>
</evidence>